<dbReference type="CDD" id="cd03255">
    <property type="entry name" value="ABC_MJ0796_LolCDE_FtsE"/>
    <property type="match status" value="1"/>
</dbReference>
<dbReference type="GO" id="GO:0022857">
    <property type="term" value="F:transmembrane transporter activity"/>
    <property type="evidence" value="ECO:0007669"/>
    <property type="project" value="TreeGrafter"/>
</dbReference>
<dbReference type="SUPFAM" id="SSF52540">
    <property type="entry name" value="P-loop containing nucleoside triphosphate hydrolases"/>
    <property type="match status" value="1"/>
</dbReference>
<protein>
    <submittedName>
        <fullName evidence="5">Putative ABC transport system ATP-binding protein</fullName>
    </submittedName>
</protein>
<dbReference type="InterPro" id="IPR015854">
    <property type="entry name" value="ABC_transpr_LolD-like"/>
</dbReference>
<dbReference type="GO" id="GO:0005886">
    <property type="term" value="C:plasma membrane"/>
    <property type="evidence" value="ECO:0007669"/>
    <property type="project" value="TreeGrafter"/>
</dbReference>
<comment type="caution">
    <text evidence="5">The sequence shown here is derived from an EMBL/GenBank/DDBJ whole genome shotgun (WGS) entry which is preliminary data.</text>
</comment>
<proteinExistence type="predicted"/>
<organism evidence="5 6">
    <name type="scientific">Saccharothrix tamanrassetensis</name>
    <dbReference type="NCBI Taxonomy" id="1051531"/>
    <lineage>
        <taxon>Bacteria</taxon>
        <taxon>Bacillati</taxon>
        <taxon>Actinomycetota</taxon>
        <taxon>Actinomycetes</taxon>
        <taxon>Pseudonocardiales</taxon>
        <taxon>Pseudonocardiaceae</taxon>
        <taxon>Saccharothrix</taxon>
    </lineage>
</organism>
<dbReference type="InterPro" id="IPR003439">
    <property type="entry name" value="ABC_transporter-like_ATP-bd"/>
</dbReference>
<keyword evidence="3 5" id="KW-0067">ATP-binding</keyword>
<name>A0A841CNI7_9PSEU</name>
<dbReference type="FunFam" id="3.40.50.300:FF:000032">
    <property type="entry name" value="Export ABC transporter ATP-binding protein"/>
    <property type="match status" value="1"/>
</dbReference>
<accession>A0A841CNI7</accession>
<feature type="domain" description="ABC transporter" evidence="4">
    <location>
        <begin position="4"/>
        <end position="220"/>
    </location>
</feature>
<dbReference type="PANTHER" id="PTHR24220:SF86">
    <property type="entry name" value="ABC TRANSPORTER ABCH.1"/>
    <property type="match status" value="1"/>
</dbReference>
<dbReference type="GO" id="GO:0098796">
    <property type="term" value="C:membrane protein complex"/>
    <property type="evidence" value="ECO:0007669"/>
    <property type="project" value="UniProtKB-ARBA"/>
</dbReference>
<keyword evidence="1" id="KW-0813">Transport</keyword>
<dbReference type="PROSITE" id="PS50893">
    <property type="entry name" value="ABC_TRANSPORTER_2"/>
    <property type="match status" value="1"/>
</dbReference>
<reference evidence="5 6" key="1">
    <citation type="submission" date="2020-08" db="EMBL/GenBank/DDBJ databases">
        <title>Genomic Encyclopedia of Type Strains, Phase III (KMG-III): the genomes of soil and plant-associated and newly described type strains.</title>
        <authorList>
            <person name="Whitman W."/>
        </authorList>
    </citation>
    <scope>NUCLEOTIDE SEQUENCE [LARGE SCALE GENOMIC DNA]</scope>
    <source>
        <strain evidence="5 6">CECT 8640</strain>
    </source>
</reference>
<evidence type="ECO:0000313" key="5">
    <source>
        <dbReference type="EMBL" id="MBB5960022.1"/>
    </source>
</evidence>
<keyword evidence="6" id="KW-1185">Reference proteome</keyword>
<dbReference type="AlphaFoldDB" id="A0A841CNI7"/>
<dbReference type="PANTHER" id="PTHR24220">
    <property type="entry name" value="IMPORT ATP-BINDING PROTEIN"/>
    <property type="match status" value="1"/>
</dbReference>
<evidence type="ECO:0000259" key="4">
    <source>
        <dbReference type="PROSITE" id="PS50893"/>
    </source>
</evidence>
<dbReference type="Gene3D" id="3.40.50.300">
    <property type="entry name" value="P-loop containing nucleotide triphosphate hydrolases"/>
    <property type="match status" value="1"/>
</dbReference>
<dbReference type="Pfam" id="PF00005">
    <property type="entry name" value="ABC_tran"/>
    <property type="match status" value="1"/>
</dbReference>
<evidence type="ECO:0000256" key="1">
    <source>
        <dbReference type="ARBA" id="ARBA00022448"/>
    </source>
</evidence>
<keyword evidence="2" id="KW-0547">Nucleotide-binding</keyword>
<dbReference type="RefSeq" id="WP_376774493.1">
    <property type="nucleotide sequence ID" value="NZ_JACHJN010000013.1"/>
</dbReference>
<dbReference type="InterPro" id="IPR003593">
    <property type="entry name" value="AAA+_ATPase"/>
</dbReference>
<dbReference type="EMBL" id="JACHJN010000013">
    <property type="protein sequence ID" value="MBB5960022.1"/>
    <property type="molecule type" value="Genomic_DNA"/>
</dbReference>
<dbReference type="InterPro" id="IPR027417">
    <property type="entry name" value="P-loop_NTPase"/>
</dbReference>
<dbReference type="InterPro" id="IPR017871">
    <property type="entry name" value="ABC_transporter-like_CS"/>
</dbReference>
<dbReference type="SMART" id="SM00382">
    <property type="entry name" value="AAA"/>
    <property type="match status" value="1"/>
</dbReference>
<dbReference type="InterPro" id="IPR017911">
    <property type="entry name" value="MacB-like_ATP-bd"/>
</dbReference>
<dbReference type="GO" id="GO:0005524">
    <property type="term" value="F:ATP binding"/>
    <property type="evidence" value="ECO:0007669"/>
    <property type="project" value="UniProtKB-KW"/>
</dbReference>
<evidence type="ECO:0000313" key="6">
    <source>
        <dbReference type="Proteomes" id="UP000547510"/>
    </source>
</evidence>
<dbReference type="PROSITE" id="PS00211">
    <property type="entry name" value="ABC_TRANSPORTER_1"/>
    <property type="match status" value="1"/>
</dbReference>
<dbReference type="GO" id="GO:0016887">
    <property type="term" value="F:ATP hydrolysis activity"/>
    <property type="evidence" value="ECO:0007669"/>
    <property type="project" value="InterPro"/>
</dbReference>
<evidence type="ECO:0000256" key="2">
    <source>
        <dbReference type="ARBA" id="ARBA00022741"/>
    </source>
</evidence>
<evidence type="ECO:0000256" key="3">
    <source>
        <dbReference type="ARBA" id="ARBA00022840"/>
    </source>
</evidence>
<gene>
    <name evidence="5" type="ORF">FHS29_006644</name>
</gene>
<sequence>MNVVELRGVSREYQGVAALRDVSLSIGHGELVGIVGPSGSGKSTMLNLIGTLDRPTSGSVHVDGHDVGSLSDRRLSALRAGVVGFVFQQFHLAAGVSVVDNVADGLLYSGVPQAERRRRAVETLEVVGLGHRLAHRPHELSGGERQRVAVARAVVGNPALLLADEPTGNLDSRSGGDVLALLRSLHEDGTTVVIITHDRELAAGLPRRVDVRDGRVVGDG</sequence>
<dbReference type="Proteomes" id="UP000547510">
    <property type="component" value="Unassembled WGS sequence"/>
</dbReference>